<dbReference type="EMBL" id="JAAIUW010000006">
    <property type="protein sequence ID" value="KAF7827356.1"/>
    <property type="molecule type" value="Genomic_DNA"/>
</dbReference>
<feature type="compositionally biased region" description="Basic and acidic residues" evidence="1">
    <location>
        <begin position="117"/>
        <end position="135"/>
    </location>
</feature>
<feature type="compositionally biased region" description="Low complexity" evidence="1">
    <location>
        <begin position="21"/>
        <end position="37"/>
    </location>
</feature>
<dbReference type="Proteomes" id="UP000634136">
    <property type="component" value="Unassembled WGS sequence"/>
</dbReference>
<evidence type="ECO:0000313" key="2">
    <source>
        <dbReference type="EMBL" id="KAF7827356.1"/>
    </source>
</evidence>
<feature type="region of interest" description="Disordered" evidence="1">
    <location>
        <begin position="1"/>
        <end position="45"/>
    </location>
</feature>
<feature type="region of interest" description="Disordered" evidence="1">
    <location>
        <begin position="110"/>
        <end position="237"/>
    </location>
</feature>
<name>A0A834TV93_9FABA</name>
<feature type="compositionally biased region" description="Polar residues" evidence="1">
    <location>
        <begin position="1"/>
        <end position="20"/>
    </location>
</feature>
<feature type="compositionally biased region" description="Acidic residues" evidence="1">
    <location>
        <begin position="213"/>
        <end position="228"/>
    </location>
</feature>
<keyword evidence="3" id="KW-1185">Reference proteome</keyword>
<reference evidence="2" key="1">
    <citation type="submission" date="2020-09" db="EMBL/GenBank/DDBJ databases">
        <title>Genome-Enabled Discovery of Anthraquinone Biosynthesis in Senna tora.</title>
        <authorList>
            <person name="Kang S.-H."/>
            <person name="Pandey R.P."/>
            <person name="Lee C.-M."/>
            <person name="Sim J.-S."/>
            <person name="Jeong J.-T."/>
            <person name="Choi B.-S."/>
            <person name="Jung M."/>
            <person name="Ginzburg D."/>
            <person name="Zhao K."/>
            <person name="Won S.Y."/>
            <person name="Oh T.-J."/>
            <person name="Yu Y."/>
            <person name="Kim N.-H."/>
            <person name="Lee O.R."/>
            <person name="Lee T.-H."/>
            <person name="Bashyal P."/>
            <person name="Kim T.-S."/>
            <person name="Lee W.-H."/>
            <person name="Kawkins C."/>
            <person name="Kim C.-K."/>
            <person name="Kim J.S."/>
            <person name="Ahn B.O."/>
            <person name="Rhee S.Y."/>
            <person name="Sohng J.K."/>
        </authorList>
    </citation>
    <scope>NUCLEOTIDE SEQUENCE</scope>
    <source>
        <tissue evidence="2">Leaf</tissue>
    </source>
</reference>
<evidence type="ECO:0000256" key="1">
    <source>
        <dbReference type="SAM" id="MobiDB-lite"/>
    </source>
</evidence>
<protein>
    <submittedName>
        <fullName evidence="2">Uncharacterized protein</fullName>
    </submittedName>
</protein>
<proteinExistence type="predicted"/>
<feature type="compositionally biased region" description="Basic and acidic residues" evidence="1">
    <location>
        <begin position="166"/>
        <end position="198"/>
    </location>
</feature>
<comment type="caution">
    <text evidence="2">The sequence shown here is derived from an EMBL/GenBank/DDBJ whole genome shotgun (WGS) entry which is preliminary data.</text>
</comment>
<gene>
    <name evidence="2" type="ORF">G2W53_018520</name>
</gene>
<evidence type="ECO:0000313" key="3">
    <source>
        <dbReference type="Proteomes" id="UP000634136"/>
    </source>
</evidence>
<sequence length="237" mass="25779">MENNKQGGDDYSSTTVKYSPSSLWSDQTASSSSSMSRNFDHSSDVDTSLHLNTRFEILDNLKNARSPVTPGHGLHGSPNQEELGRLTQGFRTASASGVGVSDSDIRVLSLQQVGMGERSRGETPSEETKERDRSAKKVKMNEGSNDETEMEGAIKEGMENIVSPKVQEDSKAMEGTDRGKEKASLHDDVVGAREHNVSMEDDDISISNMLMSSDEDEGGEGQQDEEAFDPCPELVVT</sequence>
<accession>A0A834TV93</accession>
<organism evidence="2 3">
    <name type="scientific">Senna tora</name>
    <dbReference type="NCBI Taxonomy" id="362788"/>
    <lineage>
        <taxon>Eukaryota</taxon>
        <taxon>Viridiplantae</taxon>
        <taxon>Streptophyta</taxon>
        <taxon>Embryophyta</taxon>
        <taxon>Tracheophyta</taxon>
        <taxon>Spermatophyta</taxon>
        <taxon>Magnoliopsida</taxon>
        <taxon>eudicotyledons</taxon>
        <taxon>Gunneridae</taxon>
        <taxon>Pentapetalae</taxon>
        <taxon>rosids</taxon>
        <taxon>fabids</taxon>
        <taxon>Fabales</taxon>
        <taxon>Fabaceae</taxon>
        <taxon>Caesalpinioideae</taxon>
        <taxon>Cassia clade</taxon>
        <taxon>Senna</taxon>
    </lineage>
</organism>
<dbReference type="AlphaFoldDB" id="A0A834TV93"/>